<organism evidence="7 8">
    <name type="scientific">Vanilla planifolia</name>
    <name type="common">Vanilla</name>
    <dbReference type="NCBI Taxonomy" id="51239"/>
    <lineage>
        <taxon>Eukaryota</taxon>
        <taxon>Viridiplantae</taxon>
        <taxon>Streptophyta</taxon>
        <taxon>Embryophyta</taxon>
        <taxon>Tracheophyta</taxon>
        <taxon>Spermatophyta</taxon>
        <taxon>Magnoliopsida</taxon>
        <taxon>Liliopsida</taxon>
        <taxon>Asparagales</taxon>
        <taxon>Orchidaceae</taxon>
        <taxon>Vanilloideae</taxon>
        <taxon>Vanilleae</taxon>
        <taxon>Vanilla</taxon>
    </lineage>
</organism>
<feature type="chain" id="PRO_5032590381" evidence="4">
    <location>
        <begin position="28"/>
        <end position="376"/>
    </location>
</feature>
<dbReference type="InterPro" id="IPR037045">
    <property type="entry name" value="S8pro/Inhibitor_I9_sf"/>
</dbReference>
<dbReference type="Proteomes" id="UP000639772">
    <property type="component" value="Chromosome 9"/>
</dbReference>
<dbReference type="SUPFAM" id="SSF52743">
    <property type="entry name" value="Subtilisin-like"/>
    <property type="match status" value="1"/>
</dbReference>
<evidence type="ECO:0000259" key="5">
    <source>
        <dbReference type="Pfam" id="PF00082"/>
    </source>
</evidence>
<name>A0A835QA10_VANPL</name>
<dbReference type="InterPro" id="IPR036852">
    <property type="entry name" value="Peptidase_S8/S53_dom_sf"/>
</dbReference>
<proteinExistence type="inferred from homology"/>
<dbReference type="AlphaFoldDB" id="A0A835QA10"/>
<evidence type="ECO:0000256" key="4">
    <source>
        <dbReference type="SAM" id="SignalP"/>
    </source>
</evidence>
<evidence type="ECO:0000313" key="8">
    <source>
        <dbReference type="Proteomes" id="UP000639772"/>
    </source>
</evidence>
<sequence length="376" mass="39639">MGKSIDFGSFVFFIFFLFSGAAVTANADNRSTYIVHVLPSLRPSTSSSPLHWYSSTLRFLPPYLRLPRAQILYAYDRVADGFAARLTDSQASFLRRLPHVVSVLHDRPRFLHTTSPPSSASPHPPASGLSPIMLPPSSLPSWTLASSLTQTLLSTTTSHLLPPSTGYEAALGHPIDETIESKSPLDTEGHGTHTSSTAAGAAVPGASFLGYAPGVARGIATKARIAAYKICWAPGCFDSDILAAMDAAVADGANVISLSVGSSGYSPAYYRDSIAIGAFGAARHGVVVSCSAGNSGPYAYTAVNIAPWIITVGASTIDREFPADVILGDGRFLKEFPSTLARTISQQPNSLSSMQAAAGLACVSWGFWTLQRSPAR</sequence>
<comment type="similarity">
    <text evidence="1 3">Belongs to the peptidase S8 family.</text>
</comment>
<evidence type="ECO:0000256" key="1">
    <source>
        <dbReference type="ARBA" id="ARBA00011073"/>
    </source>
</evidence>
<reference evidence="7 8" key="1">
    <citation type="journal article" date="2020" name="Nat. Food">
        <title>A phased Vanilla planifolia genome enables genetic improvement of flavour and production.</title>
        <authorList>
            <person name="Hasing T."/>
            <person name="Tang H."/>
            <person name="Brym M."/>
            <person name="Khazi F."/>
            <person name="Huang T."/>
            <person name="Chambers A.H."/>
        </authorList>
    </citation>
    <scope>NUCLEOTIDE SEQUENCE [LARGE SCALE GENOMIC DNA]</scope>
    <source>
        <tissue evidence="7">Leaf</tissue>
    </source>
</reference>
<dbReference type="Pfam" id="PF05922">
    <property type="entry name" value="Inhibitor_I9"/>
    <property type="match status" value="1"/>
</dbReference>
<accession>A0A835QA10</accession>
<evidence type="ECO:0000313" key="7">
    <source>
        <dbReference type="EMBL" id="KAG0469220.1"/>
    </source>
</evidence>
<feature type="domain" description="Peptidase S8/S53" evidence="5">
    <location>
        <begin position="180"/>
        <end position="317"/>
    </location>
</feature>
<evidence type="ECO:0000259" key="6">
    <source>
        <dbReference type="Pfam" id="PF05922"/>
    </source>
</evidence>
<keyword evidence="2 4" id="KW-0732">Signal</keyword>
<protein>
    <submittedName>
        <fullName evidence="7">Uncharacterized protein</fullName>
    </submittedName>
</protein>
<dbReference type="PANTHER" id="PTHR10795">
    <property type="entry name" value="PROPROTEIN CONVERTASE SUBTILISIN/KEXIN"/>
    <property type="match status" value="1"/>
</dbReference>
<feature type="domain" description="Inhibitor I9" evidence="6">
    <location>
        <begin position="32"/>
        <end position="112"/>
    </location>
</feature>
<gene>
    <name evidence="7" type="ORF">HPP92_018548</name>
</gene>
<dbReference type="Gene3D" id="3.50.30.30">
    <property type="match status" value="1"/>
</dbReference>
<evidence type="ECO:0000256" key="2">
    <source>
        <dbReference type="ARBA" id="ARBA00022729"/>
    </source>
</evidence>
<dbReference type="InterPro" id="IPR000209">
    <property type="entry name" value="Peptidase_S8/S53_dom"/>
</dbReference>
<comment type="caution">
    <text evidence="7">The sequence shown here is derived from an EMBL/GenBank/DDBJ whole genome shotgun (WGS) entry which is preliminary data.</text>
</comment>
<dbReference type="EMBL" id="JADCNM010000009">
    <property type="protein sequence ID" value="KAG0469220.1"/>
    <property type="molecule type" value="Genomic_DNA"/>
</dbReference>
<dbReference type="InterPro" id="IPR045051">
    <property type="entry name" value="SBT"/>
</dbReference>
<evidence type="ECO:0000256" key="3">
    <source>
        <dbReference type="PROSITE-ProRule" id="PRU01240"/>
    </source>
</evidence>
<dbReference type="InterPro" id="IPR010259">
    <property type="entry name" value="S8pro/Inhibitor_I9"/>
</dbReference>
<dbReference type="GO" id="GO:0006508">
    <property type="term" value="P:proteolysis"/>
    <property type="evidence" value="ECO:0007669"/>
    <property type="project" value="InterPro"/>
</dbReference>
<feature type="signal peptide" evidence="4">
    <location>
        <begin position="1"/>
        <end position="27"/>
    </location>
</feature>
<dbReference type="Gene3D" id="3.30.70.80">
    <property type="entry name" value="Peptidase S8 propeptide/proteinase inhibitor I9"/>
    <property type="match status" value="1"/>
</dbReference>
<dbReference type="OrthoDB" id="693754at2759"/>
<dbReference type="Gene3D" id="3.40.50.200">
    <property type="entry name" value="Peptidase S8/S53 domain"/>
    <property type="match status" value="1"/>
</dbReference>
<dbReference type="Pfam" id="PF00082">
    <property type="entry name" value="Peptidase_S8"/>
    <property type="match status" value="1"/>
</dbReference>
<dbReference type="PROSITE" id="PS51892">
    <property type="entry name" value="SUBTILASE"/>
    <property type="match status" value="1"/>
</dbReference>
<dbReference type="GO" id="GO:0004252">
    <property type="term" value="F:serine-type endopeptidase activity"/>
    <property type="evidence" value="ECO:0007669"/>
    <property type="project" value="InterPro"/>
</dbReference>
<comment type="caution">
    <text evidence="3">Lacks conserved residue(s) required for the propagation of feature annotation.</text>
</comment>